<protein>
    <submittedName>
        <fullName evidence="2">Uncharacterized protein</fullName>
    </submittedName>
</protein>
<evidence type="ECO:0000313" key="3">
    <source>
        <dbReference type="Proteomes" id="UP001295444"/>
    </source>
</evidence>
<feature type="transmembrane region" description="Helical" evidence="1">
    <location>
        <begin position="151"/>
        <end position="170"/>
    </location>
</feature>
<sequence length="191" mass="21826">MERKQWPNETLLEHMWSPPAKRGKARTLFSTTKLTIHIWDKFKALQTKTSRFHRLAPLTAMSAVLPWLPLSTWAKAGITSVSQLLSGTEITPFAELQQKYSLAPRYIFPYLQIKSALLEHVDRTIEGKAGEPNQQCDLLMTCWKYPLRPKLLSKCYIVLVLTLLCLYRSGSLMGHIVKVVIGLLLCHSHQL</sequence>
<evidence type="ECO:0000313" key="2">
    <source>
        <dbReference type="EMBL" id="CAH2284056.1"/>
    </source>
</evidence>
<gene>
    <name evidence="2" type="ORF">PECUL_23A016447</name>
</gene>
<keyword evidence="3" id="KW-1185">Reference proteome</keyword>
<dbReference type="Proteomes" id="UP001295444">
    <property type="component" value="Chromosome 04"/>
</dbReference>
<keyword evidence="1" id="KW-0472">Membrane</keyword>
<dbReference type="AlphaFoldDB" id="A0AAD1RYA9"/>
<keyword evidence="1" id="KW-1133">Transmembrane helix</keyword>
<organism evidence="2 3">
    <name type="scientific">Pelobates cultripes</name>
    <name type="common">Western spadefoot toad</name>
    <dbReference type="NCBI Taxonomy" id="61616"/>
    <lineage>
        <taxon>Eukaryota</taxon>
        <taxon>Metazoa</taxon>
        <taxon>Chordata</taxon>
        <taxon>Craniata</taxon>
        <taxon>Vertebrata</taxon>
        <taxon>Euteleostomi</taxon>
        <taxon>Amphibia</taxon>
        <taxon>Batrachia</taxon>
        <taxon>Anura</taxon>
        <taxon>Pelobatoidea</taxon>
        <taxon>Pelobatidae</taxon>
        <taxon>Pelobates</taxon>
    </lineage>
</organism>
<accession>A0AAD1RYA9</accession>
<proteinExistence type="predicted"/>
<dbReference type="EMBL" id="OW240915">
    <property type="protein sequence ID" value="CAH2284056.1"/>
    <property type="molecule type" value="Genomic_DNA"/>
</dbReference>
<name>A0AAD1RYA9_PELCU</name>
<keyword evidence="1" id="KW-0812">Transmembrane</keyword>
<reference evidence="2" key="1">
    <citation type="submission" date="2022-03" db="EMBL/GenBank/DDBJ databases">
        <authorList>
            <person name="Alioto T."/>
            <person name="Alioto T."/>
            <person name="Gomez Garrido J."/>
        </authorList>
    </citation>
    <scope>NUCLEOTIDE SEQUENCE</scope>
</reference>
<evidence type="ECO:0000256" key="1">
    <source>
        <dbReference type="SAM" id="Phobius"/>
    </source>
</evidence>